<dbReference type="InterPro" id="IPR004640">
    <property type="entry name" value="HscB"/>
</dbReference>
<dbReference type="GO" id="GO:0051259">
    <property type="term" value="P:protein complex oligomerization"/>
    <property type="evidence" value="ECO:0007669"/>
    <property type="project" value="InterPro"/>
</dbReference>
<dbReference type="GO" id="GO:0001671">
    <property type="term" value="F:ATPase activator activity"/>
    <property type="evidence" value="ECO:0007669"/>
    <property type="project" value="InterPro"/>
</dbReference>
<evidence type="ECO:0000256" key="2">
    <source>
        <dbReference type="ARBA" id="ARBA00023186"/>
    </source>
</evidence>
<evidence type="ECO:0000313" key="5">
    <source>
        <dbReference type="Proteomes" id="UP001377567"/>
    </source>
</evidence>
<evidence type="ECO:0000313" key="4">
    <source>
        <dbReference type="EMBL" id="GMM57780.1"/>
    </source>
</evidence>
<dbReference type="NCBIfam" id="TIGR00714">
    <property type="entry name" value="hscB"/>
    <property type="match status" value="1"/>
</dbReference>
<dbReference type="SUPFAM" id="SSF46565">
    <property type="entry name" value="Chaperone J-domain"/>
    <property type="match status" value="1"/>
</dbReference>
<dbReference type="AlphaFoldDB" id="A0AAV5S282"/>
<gene>
    <name evidence="4" type="ORF">DAKH74_043960</name>
</gene>
<dbReference type="PANTHER" id="PTHR14021:SF15">
    <property type="entry name" value="IRON-SULFUR CLUSTER CO-CHAPERONE PROTEIN HSCB"/>
    <property type="match status" value="1"/>
</dbReference>
<keyword evidence="5" id="KW-1185">Reference proteome</keyword>
<feature type="domain" description="J" evidence="3">
    <location>
        <begin position="76"/>
        <end position="156"/>
    </location>
</feature>
<comment type="caution">
    <text evidence="4">The sequence shown here is derived from an EMBL/GenBank/DDBJ whole genome shotgun (WGS) entry which is preliminary data.</text>
</comment>
<dbReference type="GO" id="GO:0044571">
    <property type="term" value="P:[2Fe-2S] cluster assembly"/>
    <property type="evidence" value="ECO:0007669"/>
    <property type="project" value="InterPro"/>
</dbReference>
<comment type="similarity">
    <text evidence="1">Belongs to the HscB family.</text>
</comment>
<keyword evidence="2" id="KW-0143">Chaperone</keyword>
<dbReference type="GO" id="GO:0051087">
    <property type="term" value="F:protein-folding chaperone binding"/>
    <property type="evidence" value="ECO:0007669"/>
    <property type="project" value="InterPro"/>
</dbReference>
<dbReference type="InterPro" id="IPR036869">
    <property type="entry name" value="J_dom_sf"/>
</dbReference>
<sequence>MSMVRLRVSGALYCPPAAAKLPVASVPAGEIVYISWKCVTPIRRRRGKGCGRRVISIMIGFRVGRCVSPVLRRRVSYFELFPRTFPSHQPQWQVDQARLRKEYRSLQAQFHPDKLGQEGNGAAEVGGSLEERSALLNKAFHTLKAPLARSQYLLKQLKGVDLQDDAVKQQLTASDPELLLEVLDVHEQLAECESEADVRPIEQENKRRLSEIEAQLDSAYEKGDLEAAVLLTVALKYWTNLALAIKEWAPGQSVELRH</sequence>
<dbReference type="InterPro" id="IPR001623">
    <property type="entry name" value="DnaJ_domain"/>
</dbReference>
<dbReference type="InterPro" id="IPR009073">
    <property type="entry name" value="HscB_oligo_C"/>
</dbReference>
<protein>
    <submittedName>
        <fullName evidence="4">J-type chaperone</fullName>
    </submittedName>
</protein>
<accession>A0AAV5S282</accession>
<organism evidence="4 5">
    <name type="scientific">Maudiozyma humilis</name>
    <name type="common">Sour dough yeast</name>
    <name type="synonym">Kazachstania humilis</name>
    <dbReference type="NCBI Taxonomy" id="51915"/>
    <lineage>
        <taxon>Eukaryota</taxon>
        <taxon>Fungi</taxon>
        <taxon>Dikarya</taxon>
        <taxon>Ascomycota</taxon>
        <taxon>Saccharomycotina</taxon>
        <taxon>Saccharomycetes</taxon>
        <taxon>Saccharomycetales</taxon>
        <taxon>Saccharomycetaceae</taxon>
        <taxon>Maudiozyma</taxon>
    </lineage>
</organism>
<dbReference type="CDD" id="cd06257">
    <property type="entry name" value="DnaJ"/>
    <property type="match status" value="1"/>
</dbReference>
<dbReference type="Proteomes" id="UP001377567">
    <property type="component" value="Unassembled WGS sequence"/>
</dbReference>
<dbReference type="Gene3D" id="1.10.287.110">
    <property type="entry name" value="DnaJ domain"/>
    <property type="match status" value="1"/>
</dbReference>
<proteinExistence type="inferred from homology"/>
<name>A0AAV5S282_MAUHU</name>
<reference evidence="4 5" key="1">
    <citation type="journal article" date="2023" name="Elife">
        <title>Identification of key yeast species and microbe-microbe interactions impacting larval growth of Drosophila in the wild.</title>
        <authorList>
            <person name="Mure A."/>
            <person name="Sugiura Y."/>
            <person name="Maeda R."/>
            <person name="Honda K."/>
            <person name="Sakurai N."/>
            <person name="Takahashi Y."/>
            <person name="Watada M."/>
            <person name="Katoh T."/>
            <person name="Gotoh A."/>
            <person name="Gotoh Y."/>
            <person name="Taniguchi I."/>
            <person name="Nakamura K."/>
            <person name="Hayashi T."/>
            <person name="Katayama T."/>
            <person name="Uemura T."/>
            <person name="Hattori Y."/>
        </authorList>
    </citation>
    <scope>NUCLEOTIDE SEQUENCE [LARGE SCALE GENOMIC DNA]</scope>
    <source>
        <strain evidence="4 5">KH-74</strain>
    </source>
</reference>
<dbReference type="PANTHER" id="PTHR14021">
    <property type="entry name" value="IRON-SULFUR CLUSTER CO-CHAPERONE PROTEIN HSCB"/>
    <property type="match status" value="1"/>
</dbReference>
<evidence type="ECO:0000259" key="3">
    <source>
        <dbReference type="PROSITE" id="PS50076"/>
    </source>
</evidence>
<dbReference type="InterPro" id="IPR036386">
    <property type="entry name" value="HscB_C_sf"/>
</dbReference>
<dbReference type="SUPFAM" id="SSF47144">
    <property type="entry name" value="HSC20 (HSCB), C-terminal oligomerisation domain"/>
    <property type="match status" value="1"/>
</dbReference>
<evidence type="ECO:0000256" key="1">
    <source>
        <dbReference type="ARBA" id="ARBA00010476"/>
    </source>
</evidence>
<dbReference type="PROSITE" id="PS50076">
    <property type="entry name" value="DNAJ_2"/>
    <property type="match status" value="1"/>
</dbReference>
<dbReference type="Gene3D" id="1.20.1280.20">
    <property type="entry name" value="HscB, C-terminal domain"/>
    <property type="match status" value="1"/>
</dbReference>
<dbReference type="Pfam" id="PF07743">
    <property type="entry name" value="HSCB_C"/>
    <property type="match status" value="1"/>
</dbReference>
<dbReference type="EMBL" id="BTGD01000016">
    <property type="protein sequence ID" value="GMM57780.1"/>
    <property type="molecule type" value="Genomic_DNA"/>
</dbReference>
<dbReference type="GO" id="GO:0005739">
    <property type="term" value="C:mitochondrion"/>
    <property type="evidence" value="ECO:0007669"/>
    <property type="project" value="TreeGrafter"/>
</dbReference>